<protein>
    <recommendedName>
        <fullName evidence="2">E2 ubiquitin-conjugating enzyme</fullName>
        <ecNumber evidence="2">2.3.2.23</ecNumber>
    </recommendedName>
</protein>
<dbReference type="SUPFAM" id="SSF54495">
    <property type="entry name" value="UBC-like"/>
    <property type="match status" value="1"/>
</dbReference>
<feature type="domain" description="UBC core" evidence="5">
    <location>
        <begin position="21"/>
        <end position="188"/>
    </location>
</feature>
<evidence type="ECO:0000256" key="2">
    <source>
        <dbReference type="ARBA" id="ARBA00012486"/>
    </source>
</evidence>
<dbReference type="Pfam" id="PF00179">
    <property type="entry name" value="UQ_con"/>
    <property type="match status" value="1"/>
</dbReference>
<evidence type="ECO:0000313" key="6">
    <source>
        <dbReference type="EMBL" id="AGF85172.1"/>
    </source>
</evidence>
<dbReference type="GO" id="GO:0016567">
    <property type="term" value="P:protein ubiquitination"/>
    <property type="evidence" value="ECO:0007669"/>
    <property type="project" value="UniProtKB-UniPathway"/>
</dbReference>
<dbReference type="InterPro" id="IPR000608">
    <property type="entry name" value="UBC"/>
</dbReference>
<evidence type="ECO:0000313" key="7">
    <source>
        <dbReference type="Proteomes" id="UP000241071"/>
    </source>
</evidence>
<dbReference type="UniPathway" id="UPA00143"/>
<keyword evidence="7" id="KW-1185">Reference proteome</keyword>
<keyword evidence="3" id="KW-0808">Transferase</keyword>
<evidence type="ECO:0000256" key="1">
    <source>
        <dbReference type="ARBA" id="ARBA00004906"/>
    </source>
</evidence>
<dbReference type="PANTHER" id="PTHR46116">
    <property type="entry name" value="(E3-INDEPENDENT) E2 UBIQUITIN-CONJUGATING ENZYME"/>
    <property type="match status" value="1"/>
</dbReference>
<dbReference type="CDD" id="cd23810">
    <property type="entry name" value="UBCc_BIRC6"/>
    <property type="match status" value="1"/>
</dbReference>
<proteinExistence type="predicted"/>
<dbReference type="Gene3D" id="3.10.110.10">
    <property type="entry name" value="Ubiquitin Conjugating Enzyme"/>
    <property type="match status" value="1"/>
</dbReference>
<dbReference type="PANTHER" id="PTHR46116:SF39">
    <property type="entry name" value="BACULOVIRAL IAP REPEAT-CONTAINING PROTEIN 6"/>
    <property type="match status" value="1"/>
</dbReference>
<evidence type="ECO:0000256" key="4">
    <source>
        <dbReference type="ARBA" id="ARBA00022786"/>
    </source>
</evidence>
<evidence type="ECO:0000256" key="3">
    <source>
        <dbReference type="ARBA" id="ARBA00022679"/>
    </source>
</evidence>
<dbReference type="InterPro" id="IPR016135">
    <property type="entry name" value="UBQ-conjugating_enzyme/RWD"/>
</dbReference>
<comment type="pathway">
    <text evidence="1">Protein modification; protein ubiquitination.</text>
</comment>
<keyword evidence="4" id="KW-0833">Ubl conjugation pathway</keyword>
<reference evidence="6 7" key="1">
    <citation type="submission" date="2012-10" db="EMBL/GenBank/DDBJ databases">
        <title>Complete genome sequence of Moumouvirus goulette.</title>
        <authorList>
            <person name="Fournous G."/>
            <person name="Bougalmi M."/>
            <person name="Colson P."/>
        </authorList>
    </citation>
    <scope>NUCLEOTIDE SEQUENCE [LARGE SCALE GENOMIC DNA]</scope>
</reference>
<name>M1PWN8_9VIRU</name>
<accession>M1PWN8</accession>
<dbReference type="PROSITE" id="PS50127">
    <property type="entry name" value="UBC_2"/>
    <property type="match status" value="1"/>
</dbReference>
<dbReference type="GO" id="GO:0061631">
    <property type="term" value="F:ubiquitin conjugating enzyme activity"/>
    <property type="evidence" value="ECO:0007669"/>
    <property type="project" value="UniProtKB-EC"/>
</dbReference>
<dbReference type="EMBL" id="KC008572">
    <property type="protein sequence ID" value="AGF85172.1"/>
    <property type="molecule type" value="Genomic_DNA"/>
</dbReference>
<dbReference type="SMART" id="SM00212">
    <property type="entry name" value="UBCc"/>
    <property type="match status" value="1"/>
</dbReference>
<dbReference type="EC" id="2.3.2.23" evidence="2"/>
<gene>
    <name evidence="6" type="ORF">glt_00363</name>
</gene>
<dbReference type="Proteomes" id="UP000241071">
    <property type="component" value="Segment"/>
</dbReference>
<organism evidence="6 7">
    <name type="scientific">Moumouvirus goulette</name>
    <dbReference type="NCBI Taxonomy" id="1247379"/>
    <lineage>
        <taxon>Viruses</taxon>
        <taxon>Varidnaviria</taxon>
        <taxon>Bamfordvirae</taxon>
        <taxon>Nucleocytoviricota</taxon>
        <taxon>Megaviricetes</taxon>
        <taxon>Imitervirales</taxon>
        <taxon>Mimiviridae</taxon>
        <taxon>Megamimivirinae</taxon>
        <taxon>Moumouvirus</taxon>
        <taxon>Moumouvirus goulettemassiliense</taxon>
    </lineage>
</organism>
<sequence length="248" mass="28558">MDIVKFGDLAQKDKLDNLNTASLRRISKELLLHSKNLPIEYESSIFHRYMEENLKCHEFIITGPEGTPYDSGCFHFRMYCTSEYPRTSPKVIICNTGKGKVRFNPNLYKCGKVCLSILGTWPGRASESWIPDQSTMMQIMISIQSLVLIPDPYFNEPGYENSIGKDEGIKQSNIYNNRIRLDCMNWAMIDIIKNPVPGFESVIKKHFSIKAPYIKQTCQKWVEESISKTKTEYQAAYSELCNLLDNLQ</sequence>
<evidence type="ECO:0000259" key="5">
    <source>
        <dbReference type="PROSITE" id="PS50127"/>
    </source>
</evidence>